<dbReference type="GO" id="GO:0051536">
    <property type="term" value="F:iron-sulfur cluster binding"/>
    <property type="evidence" value="ECO:0007669"/>
    <property type="project" value="UniProtKB-KW"/>
</dbReference>
<dbReference type="Gene3D" id="3.30.70.20">
    <property type="match status" value="1"/>
</dbReference>
<dbReference type="RefSeq" id="WP_066631104.1">
    <property type="nucleotide sequence ID" value="NZ_FQXL01000039.1"/>
</dbReference>
<name>A0A161WPK2_9CLOT</name>
<comment type="caution">
    <text evidence="5">The sequence shown here is derived from an EMBL/GenBank/DDBJ whole genome shotgun (WGS) entry which is preliminary data.</text>
</comment>
<dbReference type="EC" id="3.8.1.-" evidence="5"/>
<dbReference type="GO" id="GO:0046872">
    <property type="term" value="F:metal ion binding"/>
    <property type="evidence" value="ECO:0007669"/>
    <property type="project" value="UniProtKB-KW"/>
</dbReference>
<dbReference type="InterPro" id="IPR017900">
    <property type="entry name" value="4Fe4S_Fe_S_CS"/>
</dbReference>
<keyword evidence="3" id="KW-0411">Iron-sulfur</keyword>
<dbReference type="STRING" id="1121326.CLMAG_62500"/>
<proteinExistence type="predicted"/>
<reference evidence="5 6" key="1">
    <citation type="submission" date="2016-04" db="EMBL/GenBank/DDBJ databases">
        <title>Genome sequence of Clostridium magnum DSM 2767.</title>
        <authorList>
            <person name="Poehlein A."/>
            <person name="Uhlig R."/>
            <person name="Fischer R."/>
            <person name="Bahl H."/>
            <person name="Daniel R."/>
        </authorList>
    </citation>
    <scope>NUCLEOTIDE SEQUENCE [LARGE SCALE GENOMIC DNA]</scope>
    <source>
        <strain evidence="5 6">DSM 2767</strain>
    </source>
</reference>
<evidence type="ECO:0000313" key="6">
    <source>
        <dbReference type="Proteomes" id="UP000076603"/>
    </source>
</evidence>
<dbReference type="InterPro" id="IPR017896">
    <property type="entry name" value="4Fe4S_Fe-S-bd"/>
</dbReference>
<keyword evidence="6" id="KW-1185">Reference proteome</keyword>
<protein>
    <submittedName>
        <fullName evidence="5">3-chloro-4-hydroxyphenylacetate reductive dehalogenase</fullName>
        <ecNumber evidence="5">3.8.1.-</ecNumber>
    </submittedName>
</protein>
<dbReference type="EMBL" id="LWAE01000018">
    <property type="protein sequence ID" value="KZL88478.1"/>
    <property type="molecule type" value="Genomic_DNA"/>
</dbReference>
<dbReference type="GO" id="GO:0016787">
    <property type="term" value="F:hydrolase activity"/>
    <property type="evidence" value="ECO:0007669"/>
    <property type="project" value="UniProtKB-KW"/>
</dbReference>
<evidence type="ECO:0000256" key="1">
    <source>
        <dbReference type="ARBA" id="ARBA00022723"/>
    </source>
</evidence>
<evidence type="ECO:0000313" key="5">
    <source>
        <dbReference type="EMBL" id="KZL88478.1"/>
    </source>
</evidence>
<dbReference type="Proteomes" id="UP000076603">
    <property type="component" value="Unassembled WGS sequence"/>
</dbReference>
<dbReference type="PANTHER" id="PTHR42827">
    <property type="entry name" value="IRON-SULFUR CLUSTER-BINDING PROTEIN-RELATED"/>
    <property type="match status" value="1"/>
</dbReference>
<gene>
    <name evidence="5" type="primary">cprA_2</name>
    <name evidence="5" type="ORF">CLMAG_62500</name>
</gene>
<dbReference type="PATRIC" id="fig|1121326.3.peg.6324"/>
<keyword evidence="2" id="KW-0408">Iron</keyword>
<organism evidence="5 6">
    <name type="scientific">Clostridium magnum DSM 2767</name>
    <dbReference type="NCBI Taxonomy" id="1121326"/>
    <lineage>
        <taxon>Bacteria</taxon>
        <taxon>Bacillati</taxon>
        <taxon>Bacillota</taxon>
        <taxon>Clostridia</taxon>
        <taxon>Eubacteriales</taxon>
        <taxon>Clostridiaceae</taxon>
        <taxon>Clostridium</taxon>
    </lineage>
</organism>
<dbReference type="PROSITE" id="PS51379">
    <property type="entry name" value="4FE4S_FER_2"/>
    <property type="match status" value="1"/>
</dbReference>
<evidence type="ECO:0000256" key="2">
    <source>
        <dbReference type="ARBA" id="ARBA00023004"/>
    </source>
</evidence>
<dbReference type="PANTHER" id="PTHR42827:SF1">
    <property type="entry name" value="IRON-SULFUR CLUSTER-BINDING PROTEIN"/>
    <property type="match status" value="1"/>
</dbReference>
<evidence type="ECO:0000259" key="4">
    <source>
        <dbReference type="PROSITE" id="PS51379"/>
    </source>
</evidence>
<dbReference type="PROSITE" id="PS00198">
    <property type="entry name" value="4FE4S_FER_1"/>
    <property type="match status" value="1"/>
</dbReference>
<accession>A0A161WPK2</accession>
<keyword evidence="5" id="KW-0378">Hydrolase</keyword>
<evidence type="ECO:0000256" key="3">
    <source>
        <dbReference type="ARBA" id="ARBA00023014"/>
    </source>
</evidence>
<dbReference type="SUPFAM" id="SSF54862">
    <property type="entry name" value="4Fe-4S ferredoxins"/>
    <property type="match status" value="1"/>
</dbReference>
<feature type="domain" description="4Fe-4S ferredoxin-type" evidence="4">
    <location>
        <begin position="243"/>
        <end position="273"/>
    </location>
</feature>
<dbReference type="Pfam" id="PF12838">
    <property type="entry name" value="Fer4_7"/>
    <property type="match status" value="1"/>
</dbReference>
<keyword evidence="1" id="KW-0479">Metal-binding</keyword>
<dbReference type="AlphaFoldDB" id="A0A161WPK2"/>
<sequence length="354" mass="40648">MKRVDERDTMFARAQYQKGSKAYEDYYSRNPEKKAIDDSIRRRPNLCSEGTNTYNPLNSPMASCAFEFLEDIRHLSEGKVNPEKVQGNKKIITKRIKGLAKKYGAKLVGITELKDYHFYTHRGRLEEFYGQKIEINHKYGIVFAVEMDKDMINRSPMLPEVIETSKCYVDAAIIGMILSYYIRSLGYEARNHMDANYLLMPVLVAKDAGLGEIGRNNLLTTKEYGSRIRLGVVSTSLELEVDEEISFGLEDFCRLCKNCAGTCPSKSISSEPYKESNGYLNWIIEQETCYIRWRQYGTDCGICISSCPFSQQMESIKAVDTFKNNEAVIATVLSEFRKKYRTRPFVPGNPDWLR</sequence>